<accession>A0ABV0GUE9</accession>
<evidence type="ECO:0000256" key="1">
    <source>
        <dbReference type="SAM" id="Phobius"/>
    </source>
</evidence>
<dbReference type="RefSeq" id="WP_347782779.1">
    <property type="nucleotide sequence ID" value="NZ_JBBMFV010000004.1"/>
</dbReference>
<dbReference type="EMBL" id="JBBMFV010000004">
    <property type="protein sequence ID" value="MEO3942015.1"/>
    <property type="molecule type" value="Genomic_DNA"/>
</dbReference>
<dbReference type="Proteomes" id="UP001448614">
    <property type="component" value="Unassembled WGS sequence"/>
</dbReference>
<gene>
    <name evidence="2" type="ORF">V3C41_13120</name>
</gene>
<keyword evidence="3" id="KW-1185">Reference proteome</keyword>
<organism evidence="2 3">
    <name type="scientific">Paenarthrobacter nicotinovorans</name>
    <name type="common">Arthrobacter nicotinovorans</name>
    <dbReference type="NCBI Taxonomy" id="29320"/>
    <lineage>
        <taxon>Bacteria</taxon>
        <taxon>Bacillati</taxon>
        <taxon>Actinomycetota</taxon>
        <taxon>Actinomycetes</taxon>
        <taxon>Micrococcales</taxon>
        <taxon>Micrococcaceae</taxon>
        <taxon>Paenarthrobacter</taxon>
    </lineage>
</organism>
<protein>
    <submittedName>
        <fullName evidence="2">Uncharacterized protein</fullName>
    </submittedName>
</protein>
<evidence type="ECO:0000313" key="2">
    <source>
        <dbReference type="EMBL" id="MEO3942015.1"/>
    </source>
</evidence>
<proteinExistence type="predicted"/>
<evidence type="ECO:0000313" key="3">
    <source>
        <dbReference type="Proteomes" id="UP001448614"/>
    </source>
</evidence>
<keyword evidence="1" id="KW-0812">Transmembrane</keyword>
<feature type="transmembrane region" description="Helical" evidence="1">
    <location>
        <begin position="27"/>
        <end position="50"/>
    </location>
</feature>
<sequence length="55" mass="6014">MIAGATYAALWVTKLRGRQYRRYPGTTWILVAGPIVAAVPLLALIGLITANTIMW</sequence>
<keyword evidence="1" id="KW-1133">Transmembrane helix</keyword>
<comment type="caution">
    <text evidence="2">The sequence shown here is derived from an EMBL/GenBank/DDBJ whole genome shotgun (WGS) entry which is preliminary data.</text>
</comment>
<name>A0ABV0GUE9_PAENI</name>
<keyword evidence="1" id="KW-0472">Membrane</keyword>
<reference evidence="2 3" key="1">
    <citation type="journal article" date="2024" name="Appl. Microbiol. Biotechnol.">
        <title>Biosynthetic gene clusters with biotechnological applications in novel Antarctic isolates from Actinomycetota.</title>
        <authorList>
            <person name="Bruna P."/>
            <person name="Nunez-Montero K."/>
            <person name="Contreras M.J."/>
            <person name="Leal K."/>
            <person name="Garcia M."/>
            <person name="Abanto M."/>
            <person name="Barrientos L."/>
        </authorList>
    </citation>
    <scope>NUCLEOTIDE SEQUENCE [LARGE SCALE GENOMIC DNA]</scope>
    <source>
        <strain evidence="2 3">Se16.17</strain>
    </source>
</reference>